<name>N0B448_9HYPH</name>
<dbReference type="HOGENOM" id="CLU_2770308_0_0_5"/>
<protein>
    <submittedName>
        <fullName evidence="1">Uncharacterized protein</fullName>
    </submittedName>
</protein>
<dbReference type="AlphaFoldDB" id="N0B448"/>
<dbReference type="KEGG" id="hdt:HYPDE_26408"/>
<proteinExistence type="predicted"/>
<reference evidence="1 2" key="1">
    <citation type="journal article" date="2013" name="Genome Announc.">
        <title>Genome sequences for three denitrifying bacterial strains isolated from a uranium- and nitrate-contaminated subsurface environment.</title>
        <authorList>
            <person name="Venkatramanan R."/>
            <person name="Prakash O."/>
            <person name="Woyke T."/>
            <person name="Chain P."/>
            <person name="Goodwin L.A."/>
            <person name="Watson D."/>
            <person name="Brooks S."/>
            <person name="Kostka J.E."/>
            <person name="Green S.J."/>
        </authorList>
    </citation>
    <scope>NUCLEOTIDE SEQUENCE [LARGE SCALE GENOMIC DNA]</scope>
    <source>
        <strain evidence="1 2">1NES1</strain>
    </source>
</reference>
<dbReference type="Proteomes" id="UP000005952">
    <property type="component" value="Chromosome"/>
</dbReference>
<sequence>MERAAQTSTLTRPFHQKSSQFFAAEIGISHKCRDLFARHLKRLRVFRSALQLFRRDTACRAGEKRVHVR</sequence>
<organism evidence="1 2">
    <name type="scientific">Hyphomicrobium denitrificans 1NES1</name>
    <dbReference type="NCBI Taxonomy" id="670307"/>
    <lineage>
        <taxon>Bacteria</taxon>
        <taxon>Pseudomonadati</taxon>
        <taxon>Pseudomonadota</taxon>
        <taxon>Alphaproteobacteria</taxon>
        <taxon>Hyphomicrobiales</taxon>
        <taxon>Hyphomicrobiaceae</taxon>
        <taxon>Hyphomicrobium</taxon>
    </lineage>
</organism>
<keyword evidence="2" id="KW-1185">Reference proteome</keyword>
<dbReference type="STRING" id="670307.HYPDE_26408"/>
<evidence type="ECO:0000313" key="1">
    <source>
        <dbReference type="EMBL" id="AGK56962.1"/>
    </source>
</evidence>
<dbReference type="EMBL" id="CP005587">
    <property type="protein sequence ID" value="AGK56962.1"/>
    <property type="molecule type" value="Genomic_DNA"/>
</dbReference>
<gene>
    <name evidence="1" type="ORF">HYPDE_26408</name>
</gene>
<accession>N0B448</accession>
<evidence type="ECO:0000313" key="2">
    <source>
        <dbReference type="Proteomes" id="UP000005952"/>
    </source>
</evidence>